<dbReference type="AlphaFoldDB" id="A0A0P9FLF3"/>
<dbReference type="SUPFAM" id="SSF81301">
    <property type="entry name" value="Nucleotidyltransferase"/>
    <property type="match status" value="1"/>
</dbReference>
<comment type="caution">
    <text evidence="1">The sequence shown here is derived from an EMBL/GenBank/DDBJ whole genome shotgun (WGS) entry which is preliminary data.</text>
</comment>
<accession>A0A0P9FLF3</accession>
<evidence type="ECO:0000313" key="2">
    <source>
        <dbReference type="Proteomes" id="UP000050509"/>
    </source>
</evidence>
<dbReference type="Proteomes" id="UP000050509">
    <property type="component" value="Unassembled WGS sequence"/>
</dbReference>
<dbReference type="Gene3D" id="3.30.460.10">
    <property type="entry name" value="Beta Polymerase, domain 2"/>
    <property type="match status" value="1"/>
</dbReference>
<proteinExistence type="predicted"/>
<dbReference type="EMBL" id="LJCR01000128">
    <property type="protein sequence ID" value="KPV54024.1"/>
    <property type="molecule type" value="Genomic_DNA"/>
</dbReference>
<name>A0A0P9FLF3_9CHLR</name>
<organism evidence="1 2">
    <name type="scientific">Kouleothrix aurantiaca</name>
    <dbReference type="NCBI Taxonomy" id="186479"/>
    <lineage>
        <taxon>Bacteria</taxon>
        <taxon>Bacillati</taxon>
        <taxon>Chloroflexota</taxon>
        <taxon>Chloroflexia</taxon>
        <taxon>Chloroflexales</taxon>
        <taxon>Roseiflexineae</taxon>
        <taxon>Roseiflexaceae</taxon>
        <taxon>Kouleothrix</taxon>
    </lineage>
</organism>
<sequence length="277" mass="31184">MTDKNTLSRALASNLAQLFAEHPAVEAVALGGSHSAFASDAQSDIDLYVYTRAEITLAERQSMIERAGGATRANIGMDFWGPGDEWFHRVTGIEIDSMYFDCAWMEGQIARVLDEHQASMGYSTCFWRTVRQSQPLFDRNGWFRGLQQRSRAEYPPELQRNIIALNHPVLRNVIPSYFQQIAKAVQRQDRVSVNHRVAALLASYFDVIFAVNRVLHPGEKRLLAFAAAECHTLPLEMAADLHAVLDGGPDIVARITTLLDQLDDLLEREGFDHRAWT</sequence>
<gene>
    <name evidence="1" type="ORF">SE17_06195</name>
</gene>
<reference evidence="1 2" key="1">
    <citation type="submission" date="2015-09" db="EMBL/GenBank/DDBJ databases">
        <title>Draft genome sequence of Kouleothrix aurantiaca JCM 19913.</title>
        <authorList>
            <person name="Hemp J."/>
        </authorList>
    </citation>
    <scope>NUCLEOTIDE SEQUENCE [LARGE SCALE GENOMIC DNA]</scope>
    <source>
        <strain evidence="1 2">COM-B</strain>
    </source>
</reference>
<evidence type="ECO:0000313" key="1">
    <source>
        <dbReference type="EMBL" id="KPV54024.1"/>
    </source>
</evidence>
<keyword evidence="2" id="KW-1185">Reference proteome</keyword>
<dbReference type="InterPro" id="IPR043519">
    <property type="entry name" value="NT_sf"/>
</dbReference>
<protein>
    <submittedName>
        <fullName evidence="1">Uncharacterized protein</fullName>
    </submittedName>
</protein>